<gene>
    <name evidence="1" type="ORF">BCO_0017700</name>
</gene>
<dbReference type="EMBL" id="CP005749">
    <property type="protein sequence ID" value="AHH11287.1"/>
    <property type="molecule type" value="Genomic_DNA"/>
</dbReference>
<proteinExistence type="predicted"/>
<organism evidence="1">
    <name type="scientific">Borrelia coriaceae ATCC 43381</name>
    <dbReference type="NCBI Taxonomy" id="1408429"/>
    <lineage>
        <taxon>Bacteria</taxon>
        <taxon>Pseudomonadati</taxon>
        <taxon>Spirochaetota</taxon>
        <taxon>Spirochaetia</taxon>
        <taxon>Spirochaetales</taxon>
        <taxon>Borreliaceae</taxon>
        <taxon>Borrelia</taxon>
    </lineage>
</organism>
<dbReference type="Gene3D" id="1.10.3160.10">
    <property type="entry name" value="Bbcrasp-1"/>
    <property type="match status" value="1"/>
</dbReference>
<reference evidence="1" key="1">
    <citation type="submission" date="2013-04" db="EMBL/GenBank/DDBJ databases">
        <title>Comparative Genomics of Relapsing Fever Spirochetes.</title>
        <authorList>
            <person name="Schwan T.G."/>
            <person name="Raffel S.J."/>
            <person name="Porcella S.F."/>
            <person name="Martens C.A."/>
            <person name="Bruno D.P."/>
            <person name="Ricklefs S.M."/>
            <person name="Barbian K.B."/>
        </authorList>
    </citation>
    <scope>NUCLEOTIDE SEQUENCE</scope>
    <source>
        <strain evidence="1">Co53</strain>
        <plasmid evidence="1">unnamed</plasmid>
    </source>
</reference>
<sequence>MARGIYMKRYLFVLSIVSLLLISCDFNGHKNDISKVDKGYISKIVKVKKSKNDVVTGKGKKEISLYEVVFNLRLEIVNLIAREIDKISFSELKIMREPRDFYGLPFSYIISRDGKFVLVCPDPKCAKIYRRRFYISLDYNENRLKKLGMFFAKISLDSVINLLNCIFSVVSCAYQLKLESLIENMNLKRNILMTMSIKDLNYIKSNLEWILSLREAWNDRINELINFINGNFKGTEFMLEEFNHFINQRFKFLMGEMEKVGILVDVLLKLII</sequence>
<dbReference type="OrthoDB" id="352001at2"/>
<dbReference type="AlphaFoldDB" id="W5SWM5"/>
<dbReference type="Pfam" id="PF05714">
    <property type="entry name" value="PFam54_60"/>
    <property type="match status" value="1"/>
</dbReference>
<name>W5SWM5_9SPIR</name>
<protein>
    <submittedName>
        <fullName evidence="1">Putative membrane associated protein</fullName>
    </submittedName>
</protein>
<dbReference type="HOGENOM" id="CLU_992753_0_0_12"/>
<keyword evidence="1" id="KW-0614">Plasmid</keyword>
<dbReference type="PROSITE" id="PS51257">
    <property type="entry name" value="PROKAR_LIPOPROTEIN"/>
    <property type="match status" value="1"/>
</dbReference>
<accession>W5SWM5</accession>
<evidence type="ECO:0000313" key="1">
    <source>
        <dbReference type="EMBL" id="AHH11287.1"/>
    </source>
</evidence>
<geneLocation type="plasmid" evidence="1">
    <name>unnamed</name>
</geneLocation>
<dbReference type="InterPro" id="IPR008421">
    <property type="entry name" value="Borrelia_lipoprotein_PFam54/60"/>
</dbReference>